<dbReference type="Proteomes" id="UP001232148">
    <property type="component" value="Unassembled WGS sequence"/>
</dbReference>
<name>A0AAD9HA47_9PEZI</name>
<comment type="caution">
    <text evidence="1">The sequence shown here is derived from an EMBL/GenBank/DDBJ whole genome shotgun (WGS) entry which is preliminary data.</text>
</comment>
<accession>A0AAD9HA47</accession>
<dbReference type="AlphaFoldDB" id="A0AAD9HA47"/>
<evidence type="ECO:0000313" key="2">
    <source>
        <dbReference type="Proteomes" id="UP001232148"/>
    </source>
</evidence>
<evidence type="ECO:0000313" key="1">
    <source>
        <dbReference type="EMBL" id="KAK2025250.1"/>
    </source>
</evidence>
<sequence length="221" mass="23960">MLSVAPFSVRRCACSSAAMAIFADPSFVSLGKCKPRSKAEPLESKSLSKQLTCIGRIFKASKVVIFNLHLTAEITWRFVPASNEAQEDKSQGLLPAHTHYESCPYEQHYTASPPPIGHSHGNFWRAAGNSRTCMTSRWPPSPPLLFILNMGVLAPSCPFTFTLTTHRPMSNVTGSTLGNRSASSFASTDNLFQPAAAIPSPPEDLYTCTVHSFVVSGGNLR</sequence>
<organism evidence="1 2">
    <name type="scientific">Colletotrichum zoysiae</name>
    <dbReference type="NCBI Taxonomy" id="1216348"/>
    <lineage>
        <taxon>Eukaryota</taxon>
        <taxon>Fungi</taxon>
        <taxon>Dikarya</taxon>
        <taxon>Ascomycota</taxon>
        <taxon>Pezizomycotina</taxon>
        <taxon>Sordariomycetes</taxon>
        <taxon>Hypocreomycetidae</taxon>
        <taxon>Glomerellales</taxon>
        <taxon>Glomerellaceae</taxon>
        <taxon>Colletotrichum</taxon>
        <taxon>Colletotrichum graminicola species complex</taxon>
    </lineage>
</organism>
<gene>
    <name evidence="1" type="ORF">LX32DRAFT_67311</name>
</gene>
<proteinExistence type="predicted"/>
<protein>
    <submittedName>
        <fullName evidence="1">Uncharacterized protein</fullName>
    </submittedName>
</protein>
<keyword evidence="2" id="KW-1185">Reference proteome</keyword>
<reference evidence="1" key="1">
    <citation type="submission" date="2021-06" db="EMBL/GenBank/DDBJ databases">
        <title>Comparative genomics, transcriptomics and evolutionary studies reveal genomic signatures of adaptation to plant cell wall in hemibiotrophic fungi.</title>
        <authorList>
            <consortium name="DOE Joint Genome Institute"/>
            <person name="Baroncelli R."/>
            <person name="Diaz J.F."/>
            <person name="Benocci T."/>
            <person name="Peng M."/>
            <person name="Battaglia E."/>
            <person name="Haridas S."/>
            <person name="Andreopoulos W."/>
            <person name="Labutti K."/>
            <person name="Pangilinan J."/>
            <person name="Floch G.L."/>
            <person name="Makela M.R."/>
            <person name="Henrissat B."/>
            <person name="Grigoriev I.V."/>
            <person name="Crouch J.A."/>
            <person name="De Vries R.P."/>
            <person name="Sukno S.A."/>
            <person name="Thon M.R."/>
        </authorList>
    </citation>
    <scope>NUCLEOTIDE SEQUENCE</scope>
    <source>
        <strain evidence="1">MAFF235873</strain>
    </source>
</reference>
<dbReference type="EMBL" id="MU842942">
    <property type="protein sequence ID" value="KAK2025250.1"/>
    <property type="molecule type" value="Genomic_DNA"/>
</dbReference>